<feature type="compositionally biased region" description="Low complexity" evidence="1">
    <location>
        <begin position="915"/>
        <end position="932"/>
    </location>
</feature>
<dbReference type="RefSeq" id="XP_066832493.1">
    <property type="nucleotide sequence ID" value="XM_066975900.1"/>
</dbReference>
<dbReference type="Proteomes" id="UP001497383">
    <property type="component" value="Chromosome 7"/>
</dbReference>
<dbReference type="InterPro" id="IPR052779">
    <property type="entry name" value="WDR62"/>
</dbReference>
<feature type="region of interest" description="Disordered" evidence="1">
    <location>
        <begin position="1026"/>
        <end position="1056"/>
    </location>
</feature>
<sequence length="1134" mass="122825">MSQSNSAPSLEAVASSEPHASHKSADSSASMPGFSVERDFEFKIKTIIGTSARNSQQLAVQDDLVAATASGGIVVSKIDTQHNSVLKQRFFCANVSYHNDESSSWSSTPRVSGADAYLKMYEKSCLGQFSSEDARDAFGYQISNNASEVYGNSFVSNEKDEFFLAGTGGSGTSTTATSSSSPSKLKDKVRSISCVAISPNKKLLAVGESGYQPRVLIFSLAPNSQDCPIMIIHEHSFGVHALSFSPDSRFLCSLGVVNDGCINVWKLGINSAALSASNRLSNIVHKMIWHQDLIITLGLRFIKIWNFDTSAVATTITANTAAANTATNTTAAGHRSIVLRGKNVHLGPLMNSNFVDASMLNEDEMLIVANYNQLLLLSLNFETPRITPLEPRISKVGAFAVDHDAGLIWLEDGDGDNNKVESLPVESLKTVELSQINVPSPTRSPIRAHSQLNEVFGGGGGGGGGGVACHDQSSDHAGGRSVVVKICVFTPTHLICLKNNDTICFYNKAKHEMDQVLTRAVISNIAGVKRTCTNEYLVFSNNGKIEQFSSDLTSSLKPLLDFKVPGTGIIQNTLTAVEKLAQDTYALGDKYGSVYVVQRTETNSPARYEIVYQVQAHVTAVNDVIFFYSQDQDFVCSISRDRMIQLFTREADQKWSLWQTLSTHNGNLLKALYQDDRLYVCSSDRSISVHTFSRDANSSLSLNRTKLISLRSTPTAMALFDSDLVVSTADKQILIFDIASFELKRSLKLINEKLNESLMVASFVKYRHLLIVWSNDKSIRSFNYVTGRPVGVTWGHSDSLLGLLLRVQEDDAEAEAQAELISISNDGCLFSWSIVESSAAAASASPESSSIERSSANSRQEENTLVLSHAKVTRKILPTVIASSSLSLSLSPSSSSSSSLQSPVRSSLKERLMQAAEKNSNSNSNSHACSASPPKLTAATQKRLEMKNAAITNNTTTIDSPPRSKRHSMSPTPNIAKSPSPIRAMLPVLDKSSHIAGISKLNTPLRSPSPSPRPKSVEPVAVVSKPPHMRPYVHLNNTTSRPASRNSNSPTRSKNVAAAGAAGAAATYFGTSMAHLVTLQSRLDLFSVDEKRAVLAKLDEIRSVLSDEESVLETYSDKLVALVERKLNLNGENE</sequence>
<dbReference type="Pfam" id="PF00400">
    <property type="entry name" value="WD40"/>
    <property type="match status" value="1"/>
</dbReference>
<feature type="region of interest" description="Disordered" evidence="1">
    <location>
        <begin position="887"/>
        <end position="981"/>
    </location>
</feature>
<accession>A0ABP0ZVJ9</accession>
<feature type="compositionally biased region" description="Polar residues" evidence="1">
    <location>
        <begin position="1035"/>
        <end position="1054"/>
    </location>
</feature>
<evidence type="ECO:0000313" key="2">
    <source>
        <dbReference type="EMBL" id="CAK9441687.1"/>
    </source>
</evidence>
<evidence type="ECO:0000256" key="1">
    <source>
        <dbReference type="SAM" id="MobiDB-lite"/>
    </source>
</evidence>
<dbReference type="SUPFAM" id="SSF101908">
    <property type="entry name" value="Putative isomerase YbhE"/>
    <property type="match status" value="1"/>
</dbReference>
<reference evidence="2 3" key="1">
    <citation type="submission" date="2024-03" db="EMBL/GenBank/DDBJ databases">
        <authorList>
            <person name="Brejova B."/>
        </authorList>
    </citation>
    <scope>NUCLEOTIDE SEQUENCE [LARGE SCALE GENOMIC DNA]</scope>
    <source>
        <strain evidence="2 3">CBS 14171</strain>
    </source>
</reference>
<dbReference type="InterPro" id="IPR001680">
    <property type="entry name" value="WD40_rpt"/>
</dbReference>
<organism evidence="2 3">
    <name type="scientific">Lodderomyces beijingensis</name>
    <dbReference type="NCBI Taxonomy" id="1775926"/>
    <lineage>
        <taxon>Eukaryota</taxon>
        <taxon>Fungi</taxon>
        <taxon>Dikarya</taxon>
        <taxon>Ascomycota</taxon>
        <taxon>Saccharomycotina</taxon>
        <taxon>Pichiomycetes</taxon>
        <taxon>Debaryomycetaceae</taxon>
        <taxon>Candida/Lodderomyces clade</taxon>
        <taxon>Lodderomyces</taxon>
    </lineage>
</organism>
<evidence type="ECO:0000313" key="3">
    <source>
        <dbReference type="Proteomes" id="UP001497383"/>
    </source>
</evidence>
<dbReference type="PANTHER" id="PTHR45589">
    <property type="entry name" value="WD REPEAT DOMAIN 62, ISOFORM G"/>
    <property type="match status" value="1"/>
</dbReference>
<protein>
    <recommendedName>
        <fullName evidence="4">WD40 repeat-like protein</fullName>
    </recommendedName>
</protein>
<dbReference type="SMART" id="SM00320">
    <property type="entry name" value="WD40"/>
    <property type="match status" value="7"/>
</dbReference>
<dbReference type="EMBL" id="OZ022411">
    <property type="protein sequence ID" value="CAK9441687.1"/>
    <property type="molecule type" value="Genomic_DNA"/>
</dbReference>
<keyword evidence="3" id="KW-1185">Reference proteome</keyword>
<proteinExistence type="predicted"/>
<feature type="region of interest" description="Disordered" evidence="1">
    <location>
        <begin position="1000"/>
        <end position="1019"/>
    </location>
</feature>
<evidence type="ECO:0008006" key="4">
    <source>
        <dbReference type="Google" id="ProtNLM"/>
    </source>
</evidence>
<gene>
    <name evidence="2" type="ORF">LODBEIA_P55550</name>
</gene>
<dbReference type="InterPro" id="IPR015943">
    <property type="entry name" value="WD40/YVTN_repeat-like_dom_sf"/>
</dbReference>
<feature type="compositionally biased region" description="Low complexity" evidence="1">
    <location>
        <begin position="948"/>
        <end position="958"/>
    </location>
</feature>
<feature type="region of interest" description="Disordered" evidence="1">
    <location>
        <begin position="1"/>
        <end position="32"/>
    </location>
</feature>
<feature type="compositionally biased region" description="Low complexity" evidence="1">
    <location>
        <begin position="887"/>
        <end position="906"/>
    </location>
</feature>
<dbReference type="Gene3D" id="2.130.10.10">
    <property type="entry name" value="YVTN repeat-like/Quinoprotein amine dehydrogenase"/>
    <property type="match status" value="2"/>
</dbReference>
<dbReference type="PANTHER" id="PTHR45589:SF1">
    <property type="entry name" value="WD REPEAT DOMAIN 62, ISOFORM G"/>
    <property type="match status" value="1"/>
</dbReference>
<name>A0ABP0ZVJ9_9ASCO</name>
<dbReference type="SUPFAM" id="SSF69322">
    <property type="entry name" value="Tricorn protease domain 2"/>
    <property type="match status" value="1"/>
</dbReference>
<dbReference type="GeneID" id="92210751"/>